<feature type="domain" description="DUF155" evidence="3">
    <location>
        <begin position="226"/>
        <end position="275"/>
    </location>
</feature>
<dbReference type="AlphaFoldDB" id="A0A091LWR4"/>
<dbReference type="Pfam" id="PF02582">
    <property type="entry name" value="DUF155"/>
    <property type="match status" value="1"/>
</dbReference>
<reference evidence="4 5" key="1">
    <citation type="submission" date="2014-04" db="EMBL/GenBank/DDBJ databases">
        <title>Genome evolution of avian class.</title>
        <authorList>
            <person name="Zhang G."/>
            <person name="Li C."/>
        </authorList>
    </citation>
    <scope>NUCLEOTIDE SEQUENCE [LARGE SCALE GENOMIC DNA]</scope>
    <source>
        <strain evidence="4">BGI_N322</strain>
    </source>
</reference>
<dbReference type="GO" id="GO:0005739">
    <property type="term" value="C:mitochondrion"/>
    <property type="evidence" value="ECO:0007669"/>
    <property type="project" value="UniProtKB-ARBA"/>
</dbReference>
<dbReference type="PANTHER" id="PTHR16255:SF1">
    <property type="entry name" value="REQUIRED FOR MEIOTIC NUCLEAR DIVISION PROTEIN 1 HOMOLOG"/>
    <property type="match status" value="1"/>
</dbReference>
<keyword evidence="5" id="KW-1185">Reference proteome</keyword>
<dbReference type="GO" id="GO:0070131">
    <property type="term" value="P:positive regulation of mitochondrial translation"/>
    <property type="evidence" value="ECO:0007669"/>
    <property type="project" value="TreeGrafter"/>
</dbReference>
<accession>A0A091LWR4</accession>
<dbReference type="EMBL" id="KK513793">
    <property type="protein sequence ID" value="KFP64033.1"/>
    <property type="molecule type" value="Genomic_DNA"/>
</dbReference>
<organism evidence="4 5">
    <name type="scientific">Cariama cristata</name>
    <name type="common">Red-legged seriema</name>
    <dbReference type="NCBI Taxonomy" id="54380"/>
    <lineage>
        <taxon>Eukaryota</taxon>
        <taxon>Metazoa</taxon>
        <taxon>Chordata</taxon>
        <taxon>Craniata</taxon>
        <taxon>Vertebrata</taxon>
        <taxon>Euteleostomi</taxon>
        <taxon>Archelosauria</taxon>
        <taxon>Archosauria</taxon>
        <taxon>Dinosauria</taxon>
        <taxon>Saurischia</taxon>
        <taxon>Theropoda</taxon>
        <taxon>Coelurosauria</taxon>
        <taxon>Aves</taxon>
        <taxon>Neognathae</taxon>
        <taxon>Neoaves</taxon>
        <taxon>Telluraves</taxon>
        <taxon>Australaves</taxon>
        <taxon>Cariamiformes</taxon>
        <taxon>Cariamidae</taxon>
        <taxon>Cariama</taxon>
    </lineage>
</organism>
<dbReference type="PANTHER" id="PTHR16255">
    <property type="entry name" value="REQUIRED FOR MEIOTIC NUCLEAR DIVISION PROTEIN 1 HOMOLOG"/>
    <property type="match status" value="1"/>
</dbReference>
<dbReference type="Proteomes" id="UP000054116">
    <property type="component" value="Unassembled WGS sequence"/>
</dbReference>
<evidence type="ECO:0000313" key="5">
    <source>
        <dbReference type="Proteomes" id="UP000054116"/>
    </source>
</evidence>
<evidence type="ECO:0000256" key="1">
    <source>
        <dbReference type="ARBA" id="ARBA00008306"/>
    </source>
</evidence>
<comment type="similarity">
    <text evidence="1">Belongs to the RMD1/sif2 family.</text>
</comment>
<dbReference type="InterPro" id="IPR003734">
    <property type="entry name" value="DUF155"/>
</dbReference>
<feature type="region of interest" description="Disordered" evidence="2">
    <location>
        <begin position="137"/>
        <end position="163"/>
    </location>
</feature>
<evidence type="ECO:0000256" key="2">
    <source>
        <dbReference type="SAM" id="MobiDB-lite"/>
    </source>
</evidence>
<evidence type="ECO:0000313" key="4">
    <source>
        <dbReference type="EMBL" id="KFP64033.1"/>
    </source>
</evidence>
<feature type="compositionally biased region" description="Polar residues" evidence="2">
    <location>
        <begin position="154"/>
        <end position="163"/>
    </location>
</feature>
<dbReference type="InterPro" id="IPR051624">
    <property type="entry name" value="RMD1/Sad1-interacting"/>
</dbReference>
<evidence type="ECO:0000259" key="3">
    <source>
        <dbReference type="Pfam" id="PF02582"/>
    </source>
</evidence>
<gene>
    <name evidence="4" type="ORF">N322_13422</name>
</gene>
<sequence>MRLKLPRLQTRSFHALATMCQCQSFNKTGRPLLKLNDEVDRTAHRTAKSWNLCYLKTASPCLTSGCVQIKNWQRLQGNVLTLGKNVCYQSGEVFFPSWKRFGVVMTENYRLSTERMKKLRNIPSRFYSVVSAGKIIPKHGSQPVKRPPKAPRTKQPSRTNQPLLSDMENLMQCTAFATADEYHLGNLCHDLTSHGYVEITSLPRDAANVLVIGTEKSAKEDDPGMIFFFREGAVVFWNVEEKSMKNIMRVLEQHEIQPYEVALVHWENEEMNYRIGE</sequence>
<name>A0A091LWR4_CARIC</name>
<proteinExistence type="inferred from homology"/>
<protein>
    <submittedName>
        <fullName evidence="4">Required for meiotic nuclear division protein 1</fullName>
    </submittedName>
</protein>